<dbReference type="CDD" id="cd06171">
    <property type="entry name" value="Sigma70_r4"/>
    <property type="match status" value="1"/>
</dbReference>
<dbReference type="InterPro" id="IPR007627">
    <property type="entry name" value="RNA_pol_sigma70_r2"/>
</dbReference>
<dbReference type="EMBL" id="JAGUCO010000027">
    <property type="protein sequence ID" value="MBS2100664.1"/>
    <property type="molecule type" value="Genomic_DNA"/>
</dbReference>
<dbReference type="NCBIfam" id="TIGR02937">
    <property type="entry name" value="sigma70-ECF"/>
    <property type="match status" value="1"/>
</dbReference>
<keyword evidence="4" id="KW-0804">Transcription</keyword>
<organism evidence="7 8">
    <name type="scientific">Carboxylicivirga linearis</name>
    <dbReference type="NCBI Taxonomy" id="1628157"/>
    <lineage>
        <taxon>Bacteria</taxon>
        <taxon>Pseudomonadati</taxon>
        <taxon>Bacteroidota</taxon>
        <taxon>Bacteroidia</taxon>
        <taxon>Marinilabiliales</taxon>
        <taxon>Marinilabiliaceae</taxon>
        <taxon>Carboxylicivirga</taxon>
    </lineage>
</organism>
<evidence type="ECO:0000313" key="8">
    <source>
        <dbReference type="Proteomes" id="UP000708576"/>
    </source>
</evidence>
<sequence length="203" mass="23763">MLVETEDLNEFLFIEFKEGNESAFEHVFKANYDAIVGFCYQFIFDHDKAASLAQEAFINLWMNREKIESSNGIKSFLYTFAKSACLNFIRHQKVVKRYEDQHLHQMESNINAEVLNSFDFDSIEFTEMEELIYRAIDELPEKCKQVFMMSRFDAKKNKEIAEELQISVKSVEANITRALKQLSIKLAEFLPAVLVQLVIRYLS</sequence>
<dbReference type="InterPro" id="IPR014284">
    <property type="entry name" value="RNA_pol_sigma-70_dom"/>
</dbReference>
<dbReference type="InterPro" id="IPR014327">
    <property type="entry name" value="RNA_pol_sigma70_bacteroid"/>
</dbReference>
<keyword evidence="2" id="KW-0805">Transcription regulation</keyword>
<evidence type="ECO:0000256" key="4">
    <source>
        <dbReference type="ARBA" id="ARBA00023163"/>
    </source>
</evidence>
<evidence type="ECO:0000259" key="6">
    <source>
        <dbReference type="Pfam" id="PF08281"/>
    </source>
</evidence>
<dbReference type="NCBIfam" id="TIGR02985">
    <property type="entry name" value="Sig70_bacteroi1"/>
    <property type="match status" value="1"/>
</dbReference>
<dbReference type="InterPro" id="IPR039425">
    <property type="entry name" value="RNA_pol_sigma-70-like"/>
</dbReference>
<evidence type="ECO:0000259" key="5">
    <source>
        <dbReference type="Pfam" id="PF04542"/>
    </source>
</evidence>
<evidence type="ECO:0000256" key="1">
    <source>
        <dbReference type="ARBA" id="ARBA00010641"/>
    </source>
</evidence>
<gene>
    <name evidence="7" type="ORF">KEM10_20425</name>
</gene>
<dbReference type="PANTHER" id="PTHR43133:SF46">
    <property type="entry name" value="RNA POLYMERASE SIGMA-70 FACTOR ECF SUBFAMILY"/>
    <property type="match status" value="1"/>
</dbReference>
<dbReference type="InterPro" id="IPR036388">
    <property type="entry name" value="WH-like_DNA-bd_sf"/>
</dbReference>
<reference evidence="7 8" key="1">
    <citation type="journal article" date="2015" name="Int. J. Syst. Evol. Microbiol.">
        <title>Carboxylicivirga linearis sp. nov., isolated from a sea cucumber culture pond.</title>
        <authorList>
            <person name="Wang F.Q."/>
            <person name="Zhou Y.X."/>
            <person name="Lin X.Z."/>
            <person name="Chen G.J."/>
            <person name="Du Z.J."/>
        </authorList>
    </citation>
    <scope>NUCLEOTIDE SEQUENCE [LARGE SCALE GENOMIC DNA]</scope>
    <source>
        <strain evidence="7 8">FB218</strain>
    </source>
</reference>
<protein>
    <submittedName>
        <fullName evidence="7">RNA polymerase sigma-70 factor</fullName>
    </submittedName>
</protein>
<evidence type="ECO:0000256" key="3">
    <source>
        <dbReference type="ARBA" id="ARBA00023082"/>
    </source>
</evidence>
<comment type="similarity">
    <text evidence="1">Belongs to the sigma-70 factor family. ECF subfamily.</text>
</comment>
<proteinExistence type="inferred from homology"/>
<dbReference type="Pfam" id="PF08281">
    <property type="entry name" value="Sigma70_r4_2"/>
    <property type="match status" value="1"/>
</dbReference>
<comment type="caution">
    <text evidence="7">The sequence shown here is derived from an EMBL/GenBank/DDBJ whole genome shotgun (WGS) entry which is preliminary data.</text>
</comment>
<dbReference type="InterPro" id="IPR013324">
    <property type="entry name" value="RNA_pol_sigma_r3/r4-like"/>
</dbReference>
<dbReference type="Gene3D" id="1.10.1740.10">
    <property type="match status" value="1"/>
</dbReference>
<evidence type="ECO:0000313" key="7">
    <source>
        <dbReference type="EMBL" id="MBS2100664.1"/>
    </source>
</evidence>
<dbReference type="InterPro" id="IPR013249">
    <property type="entry name" value="RNA_pol_sigma70_r4_t2"/>
</dbReference>
<evidence type="ECO:0000256" key="2">
    <source>
        <dbReference type="ARBA" id="ARBA00023015"/>
    </source>
</evidence>
<dbReference type="Gene3D" id="1.10.10.10">
    <property type="entry name" value="Winged helix-like DNA-binding domain superfamily/Winged helix DNA-binding domain"/>
    <property type="match status" value="1"/>
</dbReference>
<dbReference type="SUPFAM" id="SSF88659">
    <property type="entry name" value="Sigma3 and sigma4 domains of RNA polymerase sigma factors"/>
    <property type="match status" value="1"/>
</dbReference>
<feature type="domain" description="RNA polymerase sigma factor 70 region 4 type 2" evidence="6">
    <location>
        <begin position="130"/>
        <end position="182"/>
    </location>
</feature>
<keyword evidence="3" id="KW-0731">Sigma factor</keyword>
<dbReference type="SUPFAM" id="SSF88946">
    <property type="entry name" value="Sigma2 domain of RNA polymerase sigma factors"/>
    <property type="match status" value="1"/>
</dbReference>
<keyword evidence="8" id="KW-1185">Reference proteome</keyword>
<dbReference type="Proteomes" id="UP000708576">
    <property type="component" value="Unassembled WGS sequence"/>
</dbReference>
<dbReference type="PANTHER" id="PTHR43133">
    <property type="entry name" value="RNA POLYMERASE ECF-TYPE SIGMA FACTO"/>
    <property type="match status" value="1"/>
</dbReference>
<dbReference type="InterPro" id="IPR013325">
    <property type="entry name" value="RNA_pol_sigma_r2"/>
</dbReference>
<name>A0ABS5K0L2_9BACT</name>
<dbReference type="RefSeq" id="WP_212218955.1">
    <property type="nucleotide sequence ID" value="NZ_JAGUCO010000027.1"/>
</dbReference>
<accession>A0ABS5K0L2</accession>
<dbReference type="Pfam" id="PF04542">
    <property type="entry name" value="Sigma70_r2"/>
    <property type="match status" value="1"/>
</dbReference>
<feature type="domain" description="RNA polymerase sigma-70 region 2" evidence="5">
    <location>
        <begin position="28"/>
        <end position="93"/>
    </location>
</feature>